<sequence>MEKNLGPASSSMEPSAPMPASLPTGPPSYEEAIAYGGGLPVPPNPPPANSPPYPVGVSAMPLPPTYNQPPKQTTMPNMPMPSNYVVPNDHPTQPFNADQNFARPPEVRIIHQHVSFALGPHAIKMTCPTCHADIKTTTISDHQPSAHICCIVLCLLGCCLCSCLPYCMSAFMSIHHFCPNCKNYIGTWKG</sequence>
<evidence type="ECO:0000256" key="6">
    <source>
        <dbReference type="ARBA" id="ARBA00022833"/>
    </source>
</evidence>
<evidence type="ECO:0000256" key="2">
    <source>
        <dbReference type="ARBA" id="ARBA00004481"/>
    </source>
</evidence>
<evidence type="ECO:0000256" key="5">
    <source>
        <dbReference type="ARBA" id="ARBA00022723"/>
    </source>
</evidence>
<keyword evidence="6" id="KW-0862">Zinc</keyword>
<feature type="domain" description="LITAF" evidence="9">
    <location>
        <begin position="105"/>
        <end position="190"/>
    </location>
</feature>
<evidence type="ECO:0000256" key="7">
    <source>
        <dbReference type="ARBA" id="ARBA00023136"/>
    </source>
</evidence>
<comment type="caution">
    <text evidence="10">The sequence shown here is derived from an EMBL/GenBank/DDBJ whole genome shotgun (WGS) entry which is preliminary data.</text>
</comment>
<organism evidence="10 11">
    <name type="scientific">Odynerus spinipes</name>
    <dbReference type="NCBI Taxonomy" id="1348599"/>
    <lineage>
        <taxon>Eukaryota</taxon>
        <taxon>Metazoa</taxon>
        <taxon>Ecdysozoa</taxon>
        <taxon>Arthropoda</taxon>
        <taxon>Hexapoda</taxon>
        <taxon>Insecta</taxon>
        <taxon>Pterygota</taxon>
        <taxon>Neoptera</taxon>
        <taxon>Endopterygota</taxon>
        <taxon>Hymenoptera</taxon>
        <taxon>Apocrita</taxon>
        <taxon>Aculeata</taxon>
        <taxon>Vespoidea</taxon>
        <taxon>Vespidae</taxon>
        <taxon>Eumeninae</taxon>
        <taxon>Odynerus</taxon>
    </lineage>
</organism>
<dbReference type="Proteomes" id="UP001258017">
    <property type="component" value="Unassembled WGS sequence"/>
</dbReference>
<dbReference type="InterPro" id="IPR006629">
    <property type="entry name" value="LITAF"/>
</dbReference>
<keyword evidence="7" id="KW-0472">Membrane</keyword>
<dbReference type="SMART" id="SM00714">
    <property type="entry name" value="LITAF"/>
    <property type="match status" value="1"/>
</dbReference>
<dbReference type="InterPro" id="IPR037519">
    <property type="entry name" value="LITAF_fam"/>
</dbReference>
<keyword evidence="11" id="KW-1185">Reference proteome</keyword>
<reference evidence="10" key="1">
    <citation type="submission" date="2021-08" db="EMBL/GenBank/DDBJ databases">
        <authorList>
            <person name="Misof B."/>
            <person name="Oliver O."/>
            <person name="Podsiadlowski L."/>
            <person name="Donath A."/>
            <person name="Peters R."/>
            <person name="Mayer C."/>
            <person name="Rust J."/>
            <person name="Gunkel S."/>
            <person name="Lesny P."/>
            <person name="Martin S."/>
            <person name="Oeyen J.P."/>
            <person name="Petersen M."/>
            <person name="Panagiotis P."/>
            <person name="Wilbrandt J."/>
            <person name="Tanja T."/>
        </authorList>
    </citation>
    <scope>NUCLEOTIDE SEQUENCE</scope>
    <source>
        <strain evidence="10">GBR_01_08_01A</strain>
        <tissue evidence="10">Thorax + abdomen</tissue>
    </source>
</reference>
<keyword evidence="5" id="KW-0479">Metal-binding</keyword>
<dbReference type="PROSITE" id="PS51837">
    <property type="entry name" value="LITAF"/>
    <property type="match status" value="1"/>
</dbReference>
<proteinExistence type="inferred from homology"/>
<feature type="region of interest" description="Disordered" evidence="8">
    <location>
        <begin position="1"/>
        <end position="50"/>
    </location>
</feature>
<dbReference type="Pfam" id="PF10601">
    <property type="entry name" value="zf-LITAF-like"/>
    <property type="match status" value="1"/>
</dbReference>
<protein>
    <recommendedName>
        <fullName evidence="9">LITAF domain-containing protein</fullName>
    </recommendedName>
</protein>
<dbReference type="PANTHER" id="PTHR23292:SF6">
    <property type="entry name" value="FI16602P1-RELATED"/>
    <property type="match status" value="1"/>
</dbReference>
<dbReference type="GO" id="GO:0008270">
    <property type="term" value="F:zinc ion binding"/>
    <property type="evidence" value="ECO:0007669"/>
    <property type="project" value="TreeGrafter"/>
</dbReference>
<dbReference type="PANTHER" id="PTHR23292">
    <property type="entry name" value="LIPOPOLYSACCHARIDE-INDUCED TUMOR NECROSIS FACTOR-ALPHA FACTOR"/>
    <property type="match status" value="1"/>
</dbReference>
<feature type="compositionally biased region" description="Low complexity" evidence="8">
    <location>
        <begin position="7"/>
        <end position="23"/>
    </location>
</feature>
<evidence type="ECO:0000313" key="10">
    <source>
        <dbReference type="EMBL" id="KAK2586381.1"/>
    </source>
</evidence>
<evidence type="ECO:0000256" key="3">
    <source>
        <dbReference type="ARBA" id="ARBA00004630"/>
    </source>
</evidence>
<feature type="compositionally biased region" description="Pro residues" evidence="8">
    <location>
        <begin position="40"/>
        <end position="50"/>
    </location>
</feature>
<comment type="similarity">
    <text evidence="4">Belongs to the CDIP1/LITAF family.</text>
</comment>
<reference evidence="10" key="2">
    <citation type="journal article" date="2023" name="Commun. Biol.">
        <title>Intrasexual cuticular hydrocarbon dimorphism in a wasp sheds light on hydrocarbon biosynthesis genes in Hymenoptera.</title>
        <authorList>
            <person name="Moris V.C."/>
            <person name="Podsiadlowski L."/>
            <person name="Martin S."/>
            <person name="Oeyen J.P."/>
            <person name="Donath A."/>
            <person name="Petersen M."/>
            <person name="Wilbrandt J."/>
            <person name="Misof B."/>
            <person name="Liedtke D."/>
            <person name="Thamm M."/>
            <person name="Scheiner R."/>
            <person name="Schmitt T."/>
            <person name="Niehuis O."/>
        </authorList>
    </citation>
    <scope>NUCLEOTIDE SEQUENCE</scope>
    <source>
        <strain evidence="10">GBR_01_08_01A</strain>
    </source>
</reference>
<evidence type="ECO:0000256" key="1">
    <source>
        <dbReference type="ARBA" id="ARBA00004414"/>
    </source>
</evidence>
<dbReference type="GO" id="GO:0005765">
    <property type="term" value="C:lysosomal membrane"/>
    <property type="evidence" value="ECO:0007669"/>
    <property type="project" value="UniProtKB-SubCell"/>
</dbReference>
<dbReference type="AlphaFoldDB" id="A0AAD9VTH0"/>
<comment type="subcellular location">
    <subcellularLocation>
        <location evidence="2">Endosome membrane</location>
        <topology evidence="2">Peripheral membrane protein</topology>
    </subcellularLocation>
    <subcellularLocation>
        <location evidence="1">Late endosome membrane</location>
    </subcellularLocation>
    <subcellularLocation>
        <location evidence="3">Lysosome membrane</location>
        <topology evidence="3">Peripheral membrane protein</topology>
        <orientation evidence="3">Cytoplasmic side</orientation>
    </subcellularLocation>
</comment>
<name>A0AAD9VTH0_9HYME</name>
<evidence type="ECO:0000256" key="8">
    <source>
        <dbReference type="SAM" id="MobiDB-lite"/>
    </source>
</evidence>
<evidence type="ECO:0000313" key="11">
    <source>
        <dbReference type="Proteomes" id="UP001258017"/>
    </source>
</evidence>
<gene>
    <name evidence="10" type="ORF">KPH14_010668</name>
</gene>
<dbReference type="GO" id="GO:0031902">
    <property type="term" value="C:late endosome membrane"/>
    <property type="evidence" value="ECO:0007669"/>
    <property type="project" value="UniProtKB-SubCell"/>
</dbReference>
<evidence type="ECO:0000256" key="4">
    <source>
        <dbReference type="ARBA" id="ARBA00005975"/>
    </source>
</evidence>
<dbReference type="EMBL" id="JAIFRP010000013">
    <property type="protein sequence ID" value="KAK2586381.1"/>
    <property type="molecule type" value="Genomic_DNA"/>
</dbReference>
<evidence type="ECO:0000259" key="9">
    <source>
        <dbReference type="PROSITE" id="PS51837"/>
    </source>
</evidence>
<accession>A0AAD9VTH0</accession>